<dbReference type="InterPro" id="IPR006869">
    <property type="entry name" value="DUF547"/>
</dbReference>
<sequence length="236" mass="27271">MKKILLALITVFTFSQANAQTAIFNDLLQKHVTKDGIVDYKSFKEDKAKLDSYISYLEKTSLDNSWSENKQKAFWINAYNAYTIKKILENFPLKSIMDIKEKGKTAWKIPFAKVGGKTYTLDHIEHEILRKNLFDPRIHVGVNCASGSCPKLLNMAFTEENVDASLEKLMKEFVNDSSRNKISNKKVQISSIFDWFKEDFTKNGSVIDYLNKYSDTEIKKNARTSYLKYDWSLNGK</sequence>
<organism evidence="3 4">
    <name type="scientific">Polaribacter pectinis</name>
    <dbReference type="NCBI Taxonomy" id="2738844"/>
    <lineage>
        <taxon>Bacteria</taxon>
        <taxon>Pseudomonadati</taxon>
        <taxon>Bacteroidota</taxon>
        <taxon>Flavobacteriia</taxon>
        <taxon>Flavobacteriales</taxon>
        <taxon>Flavobacteriaceae</taxon>
    </lineage>
</organism>
<protein>
    <submittedName>
        <fullName evidence="3">DUF547 domain-containing protein</fullName>
    </submittedName>
</protein>
<dbReference type="EMBL" id="CP060695">
    <property type="protein sequence ID" value="QNM85561.1"/>
    <property type="molecule type" value="Genomic_DNA"/>
</dbReference>
<feature type="domain" description="DUF547" evidence="2">
    <location>
        <begin position="65"/>
        <end position="174"/>
    </location>
</feature>
<evidence type="ECO:0000313" key="4">
    <source>
        <dbReference type="Proteomes" id="UP000515808"/>
    </source>
</evidence>
<evidence type="ECO:0000259" key="2">
    <source>
        <dbReference type="Pfam" id="PF04784"/>
    </source>
</evidence>
<dbReference type="Pfam" id="PF04784">
    <property type="entry name" value="DUF547"/>
    <property type="match status" value="1"/>
</dbReference>
<dbReference type="RefSeq" id="WP_187482466.1">
    <property type="nucleotide sequence ID" value="NZ_CP060695.1"/>
</dbReference>
<evidence type="ECO:0000256" key="1">
    <source>
        <dbReference type="SAM" id="SignalP"/>
    </source>
</evidence>
<keyword evidence="1" id="KW-0732">Signal</keyword>
<name>A0A7G9LAB2_9FLAO</name>
<accession>A0A7G9LAB2</accession>
<feature type="chain" id="PRO_5028922221" evidence="1">
    <location>
        <begin position="20"/>
        <end position="236"/>
    </location>
</feature>
<proteinExistence type="predicted"/>
<feature type="signal peptide" evidence="1">
    <location>
        <begin position="1"/>
        <end position="19"/>
    </location>
</feature>
<keyword evidence="4" id="KW-1185">Reference proteome</keyword>
<dbReference type="PANTHER" id="PTHR46361:SF3">
    <property type="entry name" value="ELECTRON CARRIER_ PROTEIN DISULFIDE OXIDOREDUCTASE"/>
    <property type="match status" value="1"/>
</dbReference>
<dbReference type="PANTHER" id="PTHR46361">
    <property type="entry name" value="ELECTRON CARRIER/ PROTEIN DISULFIDE OXIDOREDUCTASE"/>
    <property type="match status" value="1"/>
</dbReference>
<dbReference type="AlphaFoldDB" id="A0A7G9LAB2"/>
<reference evidence="3 4" key="1">
    <citation type="submission" date="2020-08" db="EMBL/GenBank/DDBJ databases">
        <title>Polaribacter sp. L12M9 isolated from gut of the Korean scallop.</title>
        <authorList>
            <person name="Jeong Y.S."/>
        </authorList>
    </citation>
    <scope>NUCLEOTIDE SEQUENCE [LARGE SCALE GENOMIC DNA]</scope>
    <source>
        <strain evidence="3 4">L12M9</strain>
    </source>
</reference>
<evidence type="ECO:0000313" key="3">
    <source>
        <dbReference type="EMBL" id="QNM85561.1"/>
    </source>
</evidence>
<dbReference type="Proteomes" id="UP000515808">
    <property type="component" value="Chromosome"/>
</dbReference>
<dbReference type="KEGG" id="ppec:H9W90_00090"/>
<gene>
    <name evidence="3" type="ORF">H9W90_00090</name>
</gene>